<accession>A0A151PH17</accession>
<organism evidence="1 2">
    <name type="scientific">Alligator mississippiensis</name>
    <name type="common">American alligator</name>
    <dbReference type="NCBI Taxonomy" id="8496"/>
    <lineage>
        <taxon>Eukaryota</taxon>
        <taxon>Metazoa</taxon>
        <taxon>Chordata</taxon>
        <taxon>Craniata</taxon>
        <taxon>Vertebrata</taxon>
        <taxon>Euteleostomi</taxon>
        <taxon>Archelosauria</taxon>
        <taxon>Archosauria</taxon>
        <taxon>Crocodylia</taxon>
        <taxon>Alligatoridae</taxon>
        <taxon>Alligatorinae</taxon>
        <taxon>Alligator</taxon>
    </lineage>
</organism>
<protein>
    <submittedName>
        <fullName evidence="1">Uncharacterized protein</fullName>
    </submittedName>
</protein>
<sequence length="71" mass="8070">MKVLRLWDRSPQGWAREAGVEETPGSSCQKSCAVQPRLEEQHPPLFPIWDQLAIQPSHHNRADEGRISPLT</sequence>
<evidence type="ECO:0000313" key="1">
    <source>
        <dbReference type="EMBL" id="KYO48242.1"/>
    </source>
</evidence>
<reference evidence="1 2" key="1">
    <citation type="journal article" date="2012" name="Genome Biol.">
        <title>Sequencing three crocodilian genomes to illuminate the evolution of archosaurs and amniotes.</title>
        <authorList>
            <person name="St John J.A."/>
            <person name="Braun E.L."/>
            <person name="Isberg S.R."/>
            <person name="Miles L.G."/>
            <person name="Chong A.Y."/>
            <person name="Gongora J."/>
            <person name="Dalzell P."/>
            <person name="Moran C."/>
            <person name="Bed'hom B."/>
            <person name="Abzhanov A."/>
            <person name="Burgess S.C."/>
            <person name="Cooksey A.M."/>
            <person name="Castoe T.A."/>
            <person name="Crawford N.G."/>
            <person name="Densmore L.D."/>
            <person name="Drew J.C."/>
            <person name="Edwards S.V."/>
            <person name="Faircloth B.C."/>
            <person name="Fujita M.K."/>
            <person name="Greenwold M.J."/>
            <person name="Hoffmann F.G."/>
            <person name="Howard J.M."/>
            <person name="Iguchi T."/>
            <person name="Janes D.E."/>
            <person name="Khan S.Y."/>
            <person name="Kohno S."/>
            <person name="de Koning A.J."/>
            <person name="Lance S.L."/>
            <person name="McCarthy F.M."/>
            <person name="McCormack J.E."/>
            <person name="Merchant M.E."/>
            <person name="Peterson D.G."/>
            <person name="Pollock D.D."/>
            <person name="Pourmand N."/>
            <person name="Raney B.J."/>
            <person name="Roessler K.A."/>
            <person name="Sanford J.R."/>
            <person name="Sawyer R.H."/>
            <person name="Schmidt C.J."/>
            <person name="Triplett E.W."/>
            <person name="Tuberville T.D."/>
            <person name="Venegas-Anaya M."/>
            <person name="Howard J.T."/>
            <person name="Jarvis E.D."/>
            <person name="Guillette L.J.Jr."/>
            <person name="Glenn T.C."/>
            <person name="Green R.E."/>
            <person name="Ray D.A."/>
        </authorList>
    </citation>
    <scope>NUCLEOTIDE SEQUENCE [LARGE SCALE GENOMIC DNA]</scope>
    <source>
        <strain evidence="1">KSC_2009_1</strain>
    </source>
</reference>
<proteinExistence type="predicted"/>
<dbReference type="AlphaFoldDB" id="A0A151PH17"/>
<dbReference type="Proteomes" id="UP000050525">
    <property type="component" value="Unassembled WGS sequence"/>
</dbReference>
<dbReference type="EMBL" id="AKHW03000242">
    <property type="protein sequence ID" value="KYO48242.1"/>
    <property type="molecule type" value="Genomic_DNA"/>
</dbReference>
<keyword evidence="2" id="KW-1185">Reference proteome</keyword>
<comment type="caution">
    <text evidence="1">The sequence shown here is derived from an EMBL/GenBank/DDBJ whole genome shotgun (WGS) entry which is preliminary data.</text>
</comment>
<gene>
    <name evidence="1" type="ORF">Y1Q_0010617</name>
</gene>
<name>A0A151PH17_ALLMI</name>
<evidence type="ECO:0000313" key="2">
    <source>
        <dbReference type="Proteomes" id="UP000050525"/>
    </source>
</evidence>